<keyword evidence="1" id="KW-0808">Transferase</keyword>
<dbReference type="EMBL" id="JANAWD010000001">
    <property type="protein sequence ID" value="KAJ3492308.1"/>
    <property type="molecule type" value="Genomic_DNA"/>
</dbReference>
<name>A0AAD5YIT2_9APHY</name>
<dbReference type="Pfam" id="PF01144">
    <property type="entry name" value="CoA_trans"/>
    <property type="match status" value="2"/>
</dbReference>
<organism evidence="2 3">
    <name type="scientific">Meripilus lineatus</name>
    <dbReference type="NCBI Taxonomy" id="2056292"/>
    <lineage>
        <taxon>Eukaryota</taxon>
        <taxon>Fungi</taxon>
        <taxon>Dikarya</taxon>
        <taxon>Basidiomycota</taxon>
        <taxon>Agaricomycotina</taxon>
        <taxon>Agaricomycetes</taxon>
        <taxon>Polyporales</taxon>
        <taxon>Meripilaceae</taxon>
        <taxon>Meripilus</taxon>
    </lineage>
</organism>
<evidence type="ECO:0000313" key="2">
    <source>
        <dbReference type="EMBL" id="KAJ3492308.1"/>
    </source>
</evidence>
<reference evidence="2" key="1">
    <citation type="submission" date="2022-07" db="EMBL/GenBank/DDBJ databases">
        <title>Genome Sequence of Physisporinus lineatus.</title>
        <authorList>
            <person name="Buettner E."/>
        </authorList>
    </citation>
    <scope>NUCLEOTIDE SEQUENCE</scope>
    <source>
        <strain evidence="2">VT162</strain>
    </source>
</reference>
<dbReference type="Proteomes" id="UP001212997">
    <property type="component" value="Unassembled WGS sequence"/>
</dbReference>
<accession>A0AAD5YIT2</accession>
<keyword evidence="3" id="KW-1185">Reference proteome</keyword>
<dbReference type="AlphaFoldDB" id="A0AAD5YIT2"/>
<comment type="caution">
    <text evidence="2">The sequence shown here is derived from an EMBL/GenBank/DDBJ whole genome shotgun (WGS) entry which is preliminary data.</text>
</comment>
<dbReference type="PANTHER" id="PTHR13707">
    <property type="entry name" value="KETOACID-COENZYME A TRANSFERASE"/>
    <property type="match status" value="1"/>
</dbReference>
<protein>
    <recommendedName>
        <fullName evidence="4">Succinyl-CoA:3-ketoacid-coenzyme A transferase</fullName>
    </recommendedName>
</protein>
<dbReference type="InterPro" id="IPR037171">
    <property type="entry name" value="NagB/RpiA_transferase-like"/>
</dbReference>
<sequence>MFNSTTKRATSITVARGTVTRVNPTPCLFRAPLSLSRSGSNPKARSRIPIYTIAQGDRLYSTHLTSNIKTKVVEDVNEAVKDVKSGDTLLCGGEFSSCTGFDDLRSSVLTSSAIRCRLRIVWNTRYTRATLRQMHYRALTVQTDTLIEALANRKDVNMLTAVSNNAGSGKNGLGKLLYTGQIDKMMASYIGGNKFFESLYLEGKISLELIPQGTLSGRLRAHAAGIPAFYTPTGAHTAVEKGEIPIRYNAGGMKAGVAIPGNKKEGREFNGRRYILEPGIPGDVAFIRAWKADGVGNCVFRYTANNFSAVMAKNAKLTIVEAENIVPIGKLSPNKIHLPGVYVDRIVKATAPKQIEFTKLNESSSQPSGDEALTPEKRVAQEQRHRIARRAAKEIKDGFHVNLGIGMPTLVPEFLEPGVRVWLQSENGILGMGPYPTPEQVDADIINAGKETVTLLPGASVFDSVESFDMIRGGHIDVAILGAMQVSQAGDIANFMIPGKMVKGGDIYAFYQFLRKRLLIRIGGAMDLVSNPDKTKVMVVMEHCAKDGSPKILSECSLPLTGARAVSQIITELAVFNVDRAGGKLTLSEVAEGVSLEEVRAKTGCEFDVSPHLGKM</sequence>
<gene>
    <name evidence="2" type="ORF">NLI96_g22</name>
</gene>
<proteinExistence type="predicted"/>
<evidence type="ECO:0000313" key="3">
    <source>
        <dbReference type="Proteomes" id="UP001212997"/>
    </source>
</evidence>
<dbReference type="InterPro" id="IPR012791">
    <property type="entry name" value="3-oxoacid_CoA-transf_B"/>
</dbReference>
<dbReference type="NCBIfam" id="TIGR02428">
    <property type="entry name" value="pcaJ_scoB_fam"/>
    <property type="match status" value="1"/>
</dbReference>
<evidence type="ECO:0000256" key="1">
    <source>
        <dbReference type="ARBA" id="ARBA00022679"/>
    </source>
</evidence>
<dbReference type="PANTHER" id="PTHR13707:SF60">
    <property type="entry name" value="ACETATE COA-TRANSFERASE SUBUNIT ALPHA"/>
    <property type="match status" value="1"/>
</dbReference>
<dbReference type="GO" id="GO:0008410">
    <property type="term" value="F:CoA-transferase activity"/>
    <property type="evidence" value="ECO:0007669"/>
    <property type="project" value="InterPro"/>
</dbReference>
<evidence type="ECO:0008006" key="4">
    <source>
        <dbReference type="Google" id="ProtNLM"/>
    </source>
</evidence>
<dbReference type="PROSITE" id="PS01274">
    <property type="entry name" value="COA_TRANSF_2"/>
    <property type="match status" value="1"/>
</dbReference>
<dbReference type="InterPro" id="IPR004164">
    <property type="entry name" value="CoA_transf_AS"/>
</dbReference>
<dbReference type="InterPro" id="IPR004165">
    <property type="entry name" value="CoA_trans_fam_I"/>
</dbReference>
<dbReference type="SUPFAM" id="SSF100950">
    <property type="entry name" value="NagB/RpiA/CoA transferase-like"/>
    <property type="match status" value="2"/>
</dbReference>
<dbReference type="Gene3D" id="3.40.1080.10">
    <property type="entry name" value="Glutaconate Coenzyme A-transferase"/>
    <property type="match status" value="2"/>
</dbReference>
<dbReference type="SMART" id="SM00882">
    <property type="entry name" value="CoA_trans"/>
    <property type="match status" value="2"/>
</dbReference>